<name>A0A9Q9XL54_CYPCA</name>
<protein>
    <submittedName>
        <fullName evidence="11">C-C chemokine receptor type 8-like</fullName>
    </submittedName>
</protein>
<evidence type="ECO:0000256" key="8">
    <source>
        <dbReference type="ARBA" id="ARBA00023224"/>
    </source>
</evidence>
<reference evidence="11" key="1">
    <citation type="submission" date="2025-08" db="UniProtKB">
        <authorList>
            <consortium name="RefSeq"/>
        </authorList>
    </citation>
    <scope>IDENTIFICATION</scope>
    <source>
        <tissue evidence="11">Muscle</tissue>
    </source>
</reference>
<dbReference type="Pfam" id="PF00001">
    <property type="entry name" value="7tm_1"/>
    <property type="match status" value="1"/>
</dbReference>
<evidence type="ECO:0000256" key="6">
    <source>
        <dbReference type="ARBA" id="ARBA00023170"/>
    </source>
</evidence>
<keyword evidence="3 9" id="KW-1133">Transmembrane helix</keyword>
<dbReference type="OrthoDB" id="8747610at2759"/>
<dbReference type="InterPro" id="IPR000276">
    <property type="entry name" value="GPCR_Rhodpsn"/>
</dbReference>
<dbReference type="GO" id="GO:0035025">
    <property type="term" value="P:positive regulation of Rho protein signal transduction"/>
    <property type="evidence" value="ECO:0007669"/>
    <property type="project" value="TreeGrafter"/>
</dbReference>
<feature type="domain" description="G-protein coupled receptors family 1 profile" evidence="10">
    <location>
        <begin position="43"/>
        <end position="250"/>
    </location>
</feature>
<evidence type="ECO:0000256" key="1">
    <source>
        <dbReference type="ARBA" id="ARBA00004141"/>
    </source>
</evidence>
<keyword evidence="6" id="KW-0675">Receptor</keyword>
<keyword evidence="7" id="KW-0325">Glycoprotein</keyword>
<evidence type="ECO:0000256" key="5">
    <source>
        <dbReference type="ARBA" id="ARBA00023136"/>
    </source>
</evidence>
<evidence type="ECO:0000256" key="7">
    <source>
        <dbReference type="ARBA" id="ARBA00023180"/>
    </source>
</evidence>
<dbReference type="Proteomes" id="UP001155660">
    <property type="component" value="Chromosome B21"/>
</dbReference>
<feature type="transmembrane region" description="Helical" evidence="9">
    <location>
        <begin position="212"/>
        <end position="245"/>
    </location>
</feature>
<keyword evidence="2 9" id="KW-0812">Transmembrane</keyword>
<evidence type="ECO:0000256" key="3">
    <source>
        <dbReference type="ARBA" id="ARBA00022989"/>
    </source>
</evidence>
<dbReference type="GO" id="GO:0004930">
    <property type="term" value="F:G protein-coupled receptor activity"/>
    <property type="evidence" value="ECO:0007669"/>
    <property type="project" value="UniProtKB-KW"/>
</dbReference>
<evidence type="ECO:0000256" key="4">
    <source>
        <dbReference type="ARBA" id="ARBA00023040"/>
    </source>
</evidence>
<feature type="transmembrane region" description="Helical" evidence="9">
    <location>
        <begin position="30"/>
        <end position="52"/>
    </location>
</feature>
<evidence type="ECO:0000313" key="11">
    <source>
        <dbReference type="RefSeq" id="XP_042603781.1"/>
    </source>
</evidence>
<keyword evidence="8" id="KW-0807">Transducer</keyword>
<dbReference type="SUPFAM" id="SSF81321">
    <property type="entry name" value="Family A G protein-coupled receptor-like"/>
    <property type="match status" value="1"/>
</dbReference>
<accession>A0A9Q9XL54</accession>
<dbReference type="KEGG" id="ccar:122141225"/>
<dbReference type="PANTHER" id="PTHR24232:SF85">
    <property type="entry name" value="G-PROTEIN COUPLED RECEPTOR 4"/>
    <property type="match status" value="1"/>
</dbReference>
<dbReference type="GO" id="GO:0007200">
    <property type="term" value="P:phospholipase C-activating G protein-coupled receptor signaling pathway"/>
    <property type="evidence" value="ECO:0007669"/>
    <property type="project" value="TreeGrafter"/>
</dbReference>
<dbReference type="RefSeq" id="XP_042603781.1">
    <property type="nucleotide sequence ID" value="XM_042747847.1"/>
</dbReference>
<organism evidence="11">
    <name type="scientific">Cyprinus carpio</name>
    <name type="common">Common carp</name>
    <dbReference type="NCBI Taxonomy" id="7962"/>
    <lineage>
        <taxon>Eukaryota</taxon>
        <taxon>Metazoa</taxon>
        <taxon>Chordata</taxon>
        <taxon>Craniata</taxon>
        <taxon>Vertebrata</taxon>
        <taxon>Euteleostomi</taxon>
        <taxon>Actinopterygii</taxon>
        <taxon>Neopterygii</taxon>
        <taxon>Teleostei</taxon>
        <taxon>Ostariophysi</taxon>
        <taxon>Cypriniformes</taxon>
        <taxon>Cyprinidae</taxon>
        <taxon>Cyprininae</taxon>
        <taxon>Cyprinus</taxon>
    </lineage>
</organism>
<keyword evidence="4" id="KW-0297">G-protein coupled receptor</keyword>
<dbReference type="GO" id="GO:0005886">
    <property type="term" value="C:plasma membrane"/>
    <property type="evidence" value="ECO:0007669"/>
    <property type="project" value="TreeGrafter"/>
</dbReference>
<dbReference type="AlphaFoldDB" id="A0A9Q9XL54"/>
<dbReference type="PROSITE" id="PS50262">
    <property type="entry name" value="G_PROTEIN_RECEP_F1_2"/>
    <property type="match status" value="1"/>
</dbReference>
<sequence>MNNSTVNFTTPEASTNYTTQSTALLKSLDIFLFSIGFLFGLPTHSYIIWLIVTGTASGVASEFFNLNLSVCEIANSLNGLISVLSIHLSSLLTLSNFLQGIGITGRPLFHCLICVERYLAVVHPVTFLKYKPLRYRVICCTAAWIITLGSCLICLILLLNIMVAYPWFFSLQFLLFLSIQLFCLVAVLRALKQSGPGEKKRERKEENQMKRRAFYLILITSGNLVIIYVPLTITGFFIIVMKLFIASYNQ</sequence>
<proteinExistence type="predicted"/>
<dbReference type="InterPro" id="IPR017452">
    <property type="entry name" value="GPCR_Rhodpsn_7TM"/>
</dbReference>
<evidence type="ECO:0000256" key="9">
    <source>
        <dbReference type="SAM" id="Phobius"/>
    </source>
</evidence>
<gene>
    <name evidence="11" type="primary">LOC122141225</name>
</gene>
<dbReference type="GeneID" id="122141225"/>
<feature type="transmembrane region" description="Helical" evidence="9">
    <location>
        <begin position="167"/>
        <end position="191"/>
    </location>
</feature>
<evidence type="ECO:0000256" key="2">
    <source>
        <dbReference type="ARBA" id="ARBA00022692"/>
    </source>
</evidence>
<dbReference type="PANTHER" id="PTHR24232">
    <property type="entry name" value="G-PROTEIN COUPLED RECEPTOR"/>
    <property type="match status" value="1"/>
</dbReference>
<comment type="subcellular location">
    <subcellularLocation>
        <location evidence="1">Membrane</location>
        <topology evidence="1">Multi-pass membrane protein</topology>
    </subcellularLocation>
</comment>
<feature type="transmembrane region" description="Helical" evidence="9">
    <location>
        <begin position="137"/>
        <end position="161"/>
    </location>
</feature>
<keyword evidence="5 9" id="KW-0472">Membrane</keyword>
<evidence type="ECO:0000259" key="10">
    <source>
        <dbReference type="PROSITE" id="PS50262"/>
    </source>
</evidence>